<dbReference type="EMBL" id="CM056741">
    <property type="protein sequence ID" value="KAJ8687432.1"/>
    <property type="molecule type" value="Genomic_DNA"/>
</dbReference>
<keyword evidence="2" id="KW-1185">Reference proteome</keyword>
<reference evidence="1" key="1">
    <citation type="submission" date="2023-04" db="EMBL/GenBank/DDBJ databases">
        <title>A chromosome-level genome assembly of the parasitoid wasp Eretmocerus hayati.</title>
        <authorList>
            <person name="Zhong Y."/>
            <person name="Liu S."/>
            <person name="Liu Y."/>
        </authorList>
    </citation>
    <scope>NUCLEOTIDE SEQUENCE</scope>
    <source>
        <strain evidence="1">ZJU_SS_LIU_2023</strain>
    </source>
</reference>
<comment type="caution">
    <text evidence="1">The sequence shown here is derived from an EMBL/GenBank/DDBJ whole genome shotgun (WGS) entry which is preliminary data.</text>
</comment>
<name>A0ACC2PYM4_9HYME</name>
<evidence type="ECO:0000313" key="2">
    <source>
        <dbReference type="Proteomes" id="UP001239111"/>
    </source>
</evidence>
<sequence>MSSSVLDCFPKLLKDNTTERVEAGVKLLRHLSHEVKENGENKETNHILRRLIRGLGSSKVSSRKGFYSTLAVYLTLNTDVSAESILGFVETELKATGSSSKSETADVHNGRILACGAVIRSKLLARSSEEEQKKVLEILLHSGKQRSYLSFESMSFLIEYLNQIEETAFQSVWSLIEPEICKQLTEQTLDSFYALLVIQEKFPNVLTAKLIKKKFGHKEIINQDSIADIVKILTNIPRVACYKHPMYKVFCEKLIVTEFVEQFWVGFDEHFKKASKSDEYLGVELFNLMLTSLKDESVIPILLSPNFVRHMLKRLSNNPKNKTDEVANLFKKALTLMVNRLNKDVKTKIKITVLKKLIFSPGDLMIEKLTGIKVLQILINNLNAEGVKKVSNLFKEIAANTKFKEKLNSSIPEPWTNNERTYVTQLLTVKLMSHPELASDHEWRLEQQKFLFKLGLCETDNIGVELSPLFKDSFYRSLDNKLPKLNDLRAGLSALITWIDDSIFQTSEFKLRTALDATSLEAWRKMLKLVKKLEKDSKYEGNIGPVFHTMNLHMGLQLFSDPEMATSAIDELHSCFEHYKSKQSAKNTSSSENGDEPEWIEVVVDLLLSLLSKKSHLLRSLVGCVFPHICAHLTPNAINQILAVLDIKSGKNPLSASGDDEESSSEEEADEEDEEEEEQVDEDESEQGTIEEESDSDVEVSDLDDETMTDRLRLAVRQALGDATVQTDDEDMDVDQINEEDGKRLDESLAAAFRILKENRKTRMKKQERDAQALTHFRIRVIDLLEIYFETSSSMTIALDMLVPLFALLEFSIKDPHQKPLEHRVRSCLKKLSAIRKFKDIEGVDEERLTTVLKALMEKGERSASVCQEMGDKLAECCVFLVRCSQQTSTSPDGISRELGESLTAFFKKRDCILPAILFKSLLQLNWEGNWYLAPLLVDFAFDESIRSYRRGQALELLKIFYNNVRMITLPDCKEKKYKIESKLCELSTSVLSELSQAMNAKNGKLPTQIGIKQKYVCNLLSLLLTVYAHHVPEAWDWKKIGESMATYRSTVTLAKDAKKAYNKLANRIGAPVVTKTEKKSMKPQLSNGNHSSPDSSPRKNKKLKTS</sequence>
<protein>
    <submittedName>
        <fullName evidence="1">Uncharacterized protein</fullName>
    </submittedName>
</protein>
<proteinExistence type="predicted"/>
<gene>
    <name evidence="1" type="ORF">QAD02_023226</name>
</gene>
<evidence type="ECO:0000313" key="1">
    <source>
        <dbReference type="EMBL" id="KAJ8687432.1"/>
    </source>
</evidence>
<dbReference type="Proteomes" id="UP001239111">
    <property type="component" value="Chromosome 1"/>
</dbReference>
<accession>A0ACC2PYM4</accession>
<organism evidence="1 2">
    <name type="scientific">Eretmocerus hayati</name>
    <dbReference type="NCBI Taxonomy" id="131215"/>
    <lineage>
        <taxon>Eukaryota</taxon>
        <taxon>Metazoa</taxon>
        <taxon>Ecdysozoa</taxon>
        <taxon>Arthropoda</taxon>
        <taxon>Hexapoda</taxon>
        <taxon>Insecta</taxon>
        <taxon>Pterygota</taxon>
        <taxon>Neoptera</taxon>
        <taxon>Endopterygota</taxon>
        <taxon>Hymenoptera</taxon>
        <taxon>Apocrita</taxon>
        <taxon>Proctotrupomorpha</taxon>
        <taxon>Chalcidoidea</taxon>
        <taxon>Aphelinidae</taxon>
        <taxon>Aphelininae</taxon>
        <taxon>Eretmocerus</taxon>
    </lineage>
</organism>